<reference evidence="1 2" key="1">
    <citation type="submission" date="2018-06" db="EMBL/GenBank/DDBJ databases">
        <title>Comparative genomics of Brasilonema spp. strains.</title>
        <authorList>
            <person name="Alvarenga D.O."/>
            <person name="Fiore M.F."/>
            <person name="Varani A.M."/>
        </authorList>
    </citation>
    <scope>NUCLEOTIDE SEQUENCE [LARGE SCALE GENOMIC DNA]</scope>
    <source>
        <strain evidence="1 2">UFV-OR1</strain>
    </source>
</reference>
<protein>
    <submittedName>
        <fullName evidence="1">Uncharacterized protein</fullName>
    </submittedName>
</protein>
<name>A0ABX1M5L4_9CYAN</name>
<dbReference type="Proteomes" id="UP000762253">
    <property type="component" value="Unassembled WGS sequence"/>
</dbReference>
<organism evidence="1 2">
    <name type="scientific">Brasilonema octagenarum UFV-OR1</name>
    <dbReference type="NCBI Taxonomy" id="417115"/>
    <lineage>
        <taxon>Bacteria</taxon>
        <taxon>Bacillati</taxon>
        <taxon>Cyanobacteriota</taxon>
        <taxon>Cyanophyceae</taxon>
        <taxon>Nostocales</taxon>
        <taxon>Scytonemataceae</taxon>
        <taxon>Brasilonema</taxon>
        <taxon>Octagenarum group</taxon>
    </lineage>
</organism>
<sequence>MDTGVQITFLPYTSTGTIPCARTADPEAQSHPPLHHTLLGANVKEQTQKEWQRMFHKLRHFVHEALSSIRGKA</sequence>
<proteinExistence type="predicted"/>
<comment type="caution">
    <text evidence="1">The sequence shown here is derived from an EMBL/GenBank/DDBJ whole genome shotgun (WGS) entry which is preliminary data.</text>
</comment>
<dbReference type="RefSeq" id="WP_169264590.1">
    <property type="nucleotide sequence ID" value="NZ_QMEC01000027.1"/>
</dbReference>
<keyword evidence="2" id="KW-1185">Reference proteome</keyword>
<gene>
    <name evidence="1" type="ORF">DP115_09465</name>
</gene>
<accession>A0ABX1M5L4</accession>
<evidence type="ECO:0000313" key="2">
    <source>
        <dbReference type="Proteomes" id="UP000762253"/>
    </source>
</evidence>
<evidence type="ECO:0000313" key="1">
    <source>
        <dbReference type="EMBL" id="NMF62991.1"/>
    </source>
</evidence>
<dbReference type="EMBL" id="QMEC01000027">
    <property type="protein sequence ID" value="NMF62991.1"/>
    <property type="molecule type" value="Genomic_DNA"/>
</dbReference>